<dbReference type="InterPro" id="IPR053715">
    <property type="entry name" value="GH4_Enzyme_sf"/>
</dbReference>
<dbReference type="SUPFAM" id="SSF51735">
    <property type="entry name" value="NAD(P)-binding Rossmann-fold domains"/>
    <property type="match status" value="1"/>
</dbReference>
<keyword evidence="4 12" id="KW-0378">Hydrolase</keyword>
<dbReference type="RefSeq" id="WP_098407116.1">
    <property type="nucleotide sequence ID" value="NZ_PDJE01000001.1"/>
</dbReference>
<keyword evidence="7" id="KW-0119">Carbohydrate metabolism</keyword>
<dbReference type="Pfam" id="PF02056">
    <property type="entry name" value="Glyco_hydro_4"/>
    <property type="match status" value="1"/>
</dbReference>
<keyword evidence="15" id="KW-1185">Reference proteome</keyword>
<keyword evidence="10" id="KW-0533">Nickel</keyword>
<dbReference type="EMBL" id="PDJE01000001">
    <property type="protein sequence ID" value="PFG30691.1"/>
    <property type="molecule type" value="Genomic_DNA"/>
</dbReference>
<keyword evidence="10" id="KW-0170">Cobalt</keyword>
<evidence type="ECO:0000256" key="6">
    <source>
        <dbReference type="ARBA" id="ARBA00023211"/>
    </source>
</evidence>
<feature type="binding site" evidence="10">
    <location>
        <position position="173"/>
    </location>
    <ligand>
        <name>Mn(2+)</name>
        <dbReference type="ChEBI" id="CHEBI:29035"/>
    </ligand>
</feature>
<evidence type="ECO:0000259" key="13">
    <source>
        <dbReference type="Pfam" id="PF11975"/>
    </source>
</evidence>
<dbReference type="InterPro" id="IPR036291">
    <property type="entry name" value="NAD(P)-bd_dom_sf"/>
</dbReference>
<evidence type="ECO:0000313" key="14">
    <source>
        <dbReference type="EMBL" id="PFG30691.1"/>
    </source>
</evidence>
<dbReference type="PANTHER" id="PTHR32092:SF6">
    <property type="entry name" value="ALPHA-GALACTOSIDASE"/>
    <property type="match status" value="1"/>
</dbReference>
<evidence type="ECO:0000256" key="1">
    <source>
        <dbReference type="ARBA" id="ARBA00001936"/>
    </source>
</evidence>
<evidence type="ECO:0000256" key="12">
    <source>
        <dbReference type="RuleBase" id="RU361152"/>
    </source>
</evidence>
<dbReference type="Gene3D" id="3.90.1820.10">
    <property type="entry name" value="AglA-like glucosidase"/>
    <property type="match status" value="1"/>
</dbReference>
<feature type="binding site" evidence="10">
    <location>
        <position position="203"/>
    </location>
    <ligand>
        <name>Mn(2+)</name>
        <dbReference type="ChEBI" id="CHEBI:29035"/>
    </ligand>
</feature>
<keyword evidence="3 10" id="KW-0479">Metal-binding</keyword>
<dbReference type="SUPFAM" id="SSF56327">
    <property type="entry name" value="LDH C-terminal domain-like"/>
    <property type="match status" value="1"/>
</dbReference>
<dbReference type="InterPro" id="IPR001088">
    <property type="entry name" value="Glyco_hydro_4"/>
</dbReference>
<evidence type="ECO:0000256" key="11">
    <source>
        <dbReference type="PIRSR" id="PIRSR601088-4"/>
    </source>
</evidence>
<dbReference type="GO" id="GO:0005975">
    <property type="term" value="P:carbohydrate metabolic process"/>
    <property type="evidence" value="ECO:0007669"/>
    <property type="project" value="InterPro"/>
</dbReference>
<accession>A0A2A9DWG8</accession>
<feature type="binding site" evidence="9">
    <location>
        <position position="152"/>
    </location>
    <ligand>
        <name>substrate</name>
    </ligand>
</feature>
<evidence type="ECO:0000313" key="15">
    <source>
        <dbReference type="Proteomes" id="UP000221369"/>
    </source>
</evidence>
<gene>
    <name evidence="14" type="ORF">ATJ78_1627</name>
</gene>
<comment type="similarity">
    <text evidence="2 12">Belongs to the glycosyl hydrolase 4 family.</text>
</comment>
<proteinExistence type="inferred from homology"/>
<keyword evidence="5 12" id="KW-0520">NAD</keyword>
<dbReference type="InterPro" id="IPR022616">
    <property type="entry name" value="Glyco_hydro_4_C"/>
</dbReference>
<feature type="domain" description="Glycosyl hydrolase family 4 C-terminal" evidence="13">
    <location>
        <begin position="198"/>
        <end position="420"/>
    </location>
</feature>
<evidence type="ECO:0000256" key="8">
    <source>
        <dbReference type="ARBA" id="ARBA00023295"/>
    </source>
</evidence>
<keyword evidence="8 12" id="KW-0326">Glycosidase</keyword>
<dbReference type="PRINTS" id="PR00732">
    <property type="entry name" value="GLHYDRLASE4"/>
</dbReference>
<reference evidence="14 15" key="1">
    <citation type="submission" date="2017-10" db="EMBL/GenBank/DDBJ databases">
        <title>Sequencing the genomes of 1000 actinobacteria strains.</title>
        <authorList>
            <person name="Klenk H.-P."/>
        </authorList>
    </citation>
    <scope>NUCLEOTIDE SEQUENCE [LARGE SCALE GENOMIC DNA]</scope>
    <source>
        <strain evidence="14 15">DSM 21798</strain>
    </source>
</reference>
<dbReference type="GO" id="GO:0004553">
    <property type="term" value="F:hydrolase activity, hydrolyzing O-glycosyl compounds"/>
    <property type="evidence" value="ECO:0007669"/>
    <property type="project" value="InterPro"/>
</dbReference>
<dbReference type="AlphaFoldDB" id="A0A2A9DWG8"/>
<evidence type="ECO:0000256" key="7">
    <source>
        <dbReference type="ARBA" id="ARBA00023277"/>
    </source>
</evidence>
<evidence type="ECO:0000256" key="5">
    <source>
        <dbReference type="ARBA" id="ARBA00023027"/>
    </source>
</evidence>
<name>A0A2A9DWG8_9MICO</name>
<dbReference type="GO" id="GO:0046872">
    <property type="term" value="F:metal ion binding"/>
    <property type="evidence" value="ECO:0007669"/>
    <property type="project" value="UniProtKB-KW"/>
</dbReference>
<organism evidence="14 15">
    <name type="scientific">Paramicrobacterium agarici</name>
    <dbReference type="NCBI Taxonomy" id="630514"/>
    <lineage>
        <taxon>Bacteria</taxon>
        <taxon>Bacillati</taxon>
        <taxon>Actinomycetota</taxon>
        <taxon>Actinomycetes</taxon>
        <taxon>Micrococcales</taxon>
        <taxon>Microbacteriaceae</taxon>
        <taxon>Paramicrobacterium</taxon>
    </lineage>
</organism>
<sequence>MTTRQPDVFVIIGAGSTVFTPGLLNDLARSPVFDDATVRLVDIQPESAETMAAVGRRIAEENGSNLVVEAVGDRRAALTGATFVVTTIATGSAESWKRDLDIPRRLGISQTVGDSVGPGGVFRALRHIPELLTIAADIADISPAAYLFNYSNPLTPNVRAITRETPVRAFGLCHGTMHTKTALAEALGVAPADLTATFAGLNHLSWLLELRAGHDDLYPRLRELVAAQAADAEAPSSRVEGPHAAVSADLLRRFGLYPAPGDRHVAEFFTDYLQPSGLELRWGLQGGLDTTHEYINEKGALWEHLREYAAVGSSIAAFADKEAERLVAIAEAIRTGRRLLELAVNLPNRGLISNLPDIAVVEVPAAIDGDGVHGLAVGTLPESVATTLAHRAHQQETTVDAAISGHRDLAVHALVLDPLVPDRETAVALLDAAAAADPTYLGRYAEDVPAATNVE</sequence>
<dbReference type="InterPro" id="IPR015955">
    <property type="entry name" value="Lactate_DH/Glyco_Ohase_4_C"/>
</dbReference>
<dbReference type="Pfam" id="PF11975">
    <property type="entry name" value="Glyco_hydro_4C"/>
    <property type="match status" value="1"/>
</dbReference>
<comment type="cofactor">
    <cofactor evidence="1">
        <name>Mn(2+)</name>
        <dbReference type="ChEBI" id="CHEBI:29035"/>
    </cofactor>
</comment>
<keyword evidence="6 10" id="KW-0464">Manganese</keyword>
<evidence type="ECO:0000256" key="9">
    <source>
        <dbReference type="PIRSR" id="PIRSR601088-2"/>
    </source>
</evidence>
<keyword evidence="10" id="KW-0408">Iron</keyword>
<dbReference type="Proteomes" id="UP000221369">
    <property type="component" value="Unassembled WGS sequence"/>
</dbReference>
<comment type="caution">
    <text evidence="14">The sequence shown here is derived from an EMBL/GenBank/DDBJ whole genome shotgun (WGS) entry which is preliminary data.</text>
</comment>
<evidence type="ECO:0000256" key="2">
    <source>
        <dbReference type="ARBA" id="ARBA00010141"/>
    </source>
</evidence>
<protein>
    <submittedName>
        <fullName evidence="14">Alpha-galactosidase</fullName>
    </submittedName>
</protein>
<feature type="site" description="Increases basicity of active site Tyr" evidence="11">
    <location>
        <position position="114"/>
    </location>
</feature>
<dbReference type="PANTHER" id="PTHR32092">
    <property type="entry name" value="6-PHOSPHO-BETA-GLUCOSIDASE-RELATED"/>
    <property type="match status" value="1"/>
</dbReference>
<evidence type="ECO:0000256" key="10">
    <source>
        <dbReference type="PIRSR" id="PIRSR601088-3"/>
    </source>
</evidence>
<comment type="cofactor">
    <cofactor evidence="12">
        <name>NAD(+)</name>
        <dbReference type="ChEBI" id="CHEBI:57540"/>
    </cofactor>
    <text evidence="12">Binds 1 NAD(+) per subunit.</text>
</comment>
<evidence type="ECO:0000256" key="4">
    <source>
        <dbReference type="ARBA" id="ARBA00022801"/>
    </source>
</evidence>
<evidence type="ECO:0000256" key="3">
    <source>
        <dbReference type="ARBA" id="ARBA00022723"/>
    </source>
</evidence>
<dbReference type="GO" id="GO:0016616">
    <property type="term" value="F:oxidoreductase activity, acting on the CH-OH group of donors, NAD or NADP as acceptor"/>
    <property type="evidence" value="ECO:0007669"/>
    <property type="project" value="InterPro"/>
</dbReference>